<protein>
    <recommendedName>
        <fullName evidence="4">NAD-dependent epimerase/dehydratase domain-containing protein</fullName>
    </recommendedName>
</protein>
<dbReference type="InterPro" id="IPR036291">
    <property type="entry name" value="NAD(P)-bd_dom_sf"/>
</dbReference>
<name>A0A382JUQ5_9ZZZZ</name>
<feature type="domain" description="NAD-dependent epimerase/dehydratase" evidence="4">
    <location>
        <begin position="3"/>
        <end position="151"/>
    </location>
</feature>
<reference evidence="5" key="1">
    <citation type="submission" date="2018-05" db="EMBL/GenBank/DDBJ databases">
        <authorList>
            <person name="Lanie J.A."/>
            <person name="Ng W.-L."/>
            <person name="Kazmierczak K.M."/>
            <person name="Andrzejewski T.M."/>
            <person name="Davidsen T.M."/>
            <person name="Wayne K.J."/>
            <person name="Tettelin H."/>
            <person name="Glass J.I."/>
            <person name="Rusch D."/>
            <person name="Podicherti R."/>
            <person name="Tsui H.-C.T."/>
            <person name="Winkler M.E."/>
        </authorList>
    </citation>
    <scope>NUCLEOTIDE SEQUENCE</scope>
</reference>
<dbReference type="AlphaFoldDB" id="A0A382JUQ5"/>
<comment type="similarity">
    <text evidence="1">Belongs to the NAD(P)-dependent epimerase/dehydratase family.</text>
</comment>
<dbReference type="Pfam" id="PF01370">
    <property type="entry name" value="Epimerase"/>
    <property type="match status" value="1"/>
</dbReference>
<dbReference type="InterPro" id="IPR001509">
    <property type="entry name" value="Epimerase_deHydtase"/>
</dbReference>
<feature type="non-terminal residue" evidence="5">
    <location>
        <position position="153"/>
    </location>
</feature>
<dbReference type="PANTHER" id="PTHR43103:SF5">
    <property type="entry name" value="4-EPIMERASE, PUTATIVE (AFU_ORTHOLOGUE AFUA_7G00360)-RELATED"/>
    <property type="match status" value="1"/>
</dbReference>
<dbReference type="EMBL" id="UINC01076383">
    <property type="protein sequence ID" value="SVC15499.1"/>
    <property type="molecule type" value="Genomic_DNA"/>
</dbReference>
<dbReference type="PANTHER" id="PTHR43103">
    <property type="entry name" value="NUCLEOSIDE-DIPHOSPHATE-SUGAR EPIMERASE"/>
    <property type="match status" value="1"/>
</dbReference>
<proteinExistence type="inferred from homology"/>
<evidence type="ECO:0000313" key="5">
    <source>
        <dbReference type="EMBL" id="SVC15499.1"/>
    </source>
</evidence>
<evidence type="ECO:0000256" key="2">
    <source>
        <dbReference type="ARBA" id="ARBA00023002"/>
    </source>
</evidence>
<dbReference type="GO" id="GO:0016491">
    <property type="term" value="F:oxidoreductase activity"/>
    <property type="evidence" value="ECO:0007669"/>
    <property type="project" value="UniProtKB-KW"/>
</dbReference>
<organism evidence="5">
    <name type="scientific">marine metagenome</name>
    <dbReference type="NCBI Taxonomy" id="408172"/>
    <lineage>
        <taxon>unclassified sequences</taxon>
        <taxon>metagenomes</taxon>
        <taxon>ecological metagenomes</taxon>
    </lineage>
</organism>
<evidence type="ECO:0000256" key="3">
    <source>
        <dbReference type="ARBA" id="ARBA00023027"/>
    </source>
</evidence>
<keyword evidence="2" id="KW-0560">Oxidoreductase</keyword>
<feature type="non-terminal residue" evidence="5">
    <location>
        <position position="1"/>
    </location>
</feature>
<gene>
    <name evidence="5" type="ORF">METZ01_LOCUS268353</name>
</gene>
<accession>A0A382JUQ5</accession>
<dbReference type="SUPFAM" id="SSF51735">
    <property type="entry name" value="NAD(P)-binding Rossmann-fold domains"/>
    <property type="match status" value="1"/>
</dbReference>
<dbReference type="Gene3D" id="3.40.50.720">
    <property type="entry name" value="NAD(P)-binding Rossmann-like Domain"/>
    <property type="match status" value="1"/>
</dbReference>
<evidence type="ECO:0000259" key="4">
    <source>
        <dbReference type="Pfam" id="PF01370"/>
    </source>
</evidence>
<evidence type="ECO:0000256" key="1">
    <source>
        <dbReference type="ARBA" id="ARBA00007637"/>
    </source>
</evidence>
<keyword evidence="3" id="KW-0520">NAD</keyword>
<sequence length="153" mass="17060">VKILITGAKGTIGRKIVPVLENKHELCLLSNTHNTEDDRWHQVDLVDLDQVLKITQGIDIVIHLAIATGHEGDYEDDTFNQQRFDVNVKGTYNLFEASQRAGVKKVIYTSSLTVVWGYLPPSWVEGNVPAKPVGTYALTKHLGEQIAAYYSQV</sequence>